<dbReference type="PROSITE" id="PS00676">
    <property type="entry name" value="SIGMA54_INTERACT_2"/>
    <property type="match status" value="1"/>
</dbReference>
<dbReference type="InterPro" id="IPR025943">
    <property type="entry name" value="Sigma_54_int_dom_ATP-bd_2"/>
</dbReference>
<dbReference type="PRINTS" id="PR01590">
    <property type="entry name" value="HTHFIS"/>
</dbReference>
<dbReference type="PROSITE" id="PS00675">
    <property type="entry name" value="SIGMA54_INTERACT_1"/>
    <property type="match status" value="1"/>
</dbReference>
<dbReference type="Pfam" id="PF00158">
    <property type="entry name" value="Sigma54_activat"/>
    <property type="match status" value="1"/>
</dbReference>
<dbReference type="PANTHER" id="PTHR32071">
    <property type="entry name" value="TRANSCRIPTIONAL REGULATORY PROTEIN"/>
    <property type="match status" value="1"/>
</dbReference>
<dbReference type="SMART" id="SM00382">
    <property type="entry name" value="AAA"/>
    <property type="match status" value="1"/>
</dbReference>
<dbReference type="Pfam" id="PF02954">
    <property type="entry name" value="HTH_8"/>
    <property type="match status" value="1"/>
</dbReference>
<organism evidence="6 7">
    <name type="scientific">Marinobacter psychrophilus</name>
    <dbReference type="NCBI Taxonomy" id="330734"/>
    <lineage>
        <taxon>Bacteria</taxon>
        <taxon>Pseudomonadati</taxon>
        <taxon>Pseudomonadota</taxon>
        <taxon>Gammaproteobacteria</taxon>
        <taxon>Pseudomonadales</taxon>
        <taxon>Marinobacteraceae</taxon>
        <taxon>Marinobacter</taxon>
    </lineage>
</organism>
<evidence type="ECO:0000313" key="6">
    <source>
        <dbReference type="EMBL" id="AKO54324.1"/>
    </source>
</evidence>
<dbReference type="EMBL" id="CP011494">
    <property type="protein sequence ID" value="AKO54324.1"/>
    <property type="molecule type" value="Genomic_DNA"/>
</dbReference>
<dbReference type="GO" id="GO:0019629">
    <property type="term" value="P:propionate catabolic process, 2-methylcitrate cycle"/>
    <property type="evidence" value="ECO:0007669"/>
    <property type="project" value="InterPro"/>
</dbReference>
<dbReference type="GO" id="GO:0006355">
    <property type="term" value="P:regulation of DNA-templated transcription"/>
    <property type="evidence" value="ECO:0007669"/>
    <property type="project" value="InterPro"/>
</dbReference>
<keyword evidence="3" id="KW-0805">Transcription regulation</keyword>
<dbReference type="InterPro" id="IPR002078">
    <property type="entry name" value="Sigma_54_int"/>
</dbReference>
<dbReference type="Pfam" id="PF06506">
    <property type="entry name" value="PrpR_N"/>
    <property type="match status" value="1"/>
</dbReference>
<dbReference type="Gene3D" id="3.40.50.10660">
    <property type="entry name" value="PrpR receptor domain-like"/>
    <property type="match status" value="1"/>
</dbReference>
<dbReference type="STRING" id="330734.ABA45_10645"/>
<evidence type="ECO:0000256" key="1">
    <source>
        <dbReference type="ARBA" id="ARBA00022741"/>
    </source>
</evidence>
<dbReference type="GO" id="GO:0043565">
    <property type="term" value="F:sequence-specific DNA binding"/>
    <property type="evidence" value="ECO:0007669"/>
    <property type="project" value="InterPro"/>
</dbReference>
<dbReference type="InterPro" id="IPR002197">
    <property type="entry name" value="HTH_Fis"/>
</dbReference>
<dbReference type="Pfam" id="PF25601">
    <property type="entry name" value="AAA_lid_14"/>
    <property type="match status" value="1"/>
</dbReference>
<evidence type="ECO:0000313" key="7">
    <source>
        <dbReference type="Proteomes" id="UP000036406"/>
    </source>
</evidence>
<dbReference type="KEGG" id="mpq:ABA45_10645"/>
<evidence type="ECO:0000259" key="5">
    <source>
        <dbReference type="PROSITE" id="PS50045"/>
    </source>
</evidence>
<proteinExistence type="predicted"/>
<evidence type="ECO:0000256" key="2">
    <source>
        <dbReference type="ARBA" id="ARBA00022840"/>
    </source>
</evidence>
<gene>
    <name evidence="6" type="ORF">ABA45_10645</name>
</gene>
<dbReference type="SUPFAM" id="SSF46689">
    <property type="entry name" value="Homeodomain-like"/>
    <property type="match status" value="1"/>
</dbReference>
<dbReference type="PROSITE" id="PS50045">
    <property type="entry name" value="SIGMA54_INTERACT_4"/>
    <property type="match status" value="1"/>
</dbReference>
<dbReference type="AlphaFoldDB" id="A0A0H4I5L4"/>
<dbReference type="InterPro" id="IPR003593">
    <property type="entry name" value="AAA+_ATPase"/>
</dbReference>
<dbReference type="GO" id="GO:0000156">
    <property type="term" value="F:phosphorelay response regulator activity"/>
    <property type="evidence" value="ECO:0007669"/>
    <property type="project" value="InterPro"/>
</dbReference>
<name>A0A0H4I5L4_9GAMM</name>
<evidence type="ECO:0000256" key="3">
    <source>
        <dbReference type="ARBA" id="ARBA00023015"/>
    </source>
</evidence>
<reference evidence="6 7" key="1">
    <citation type="submission" date="2015-05" db="EMBL/GenBank/DDBJ databases">
        <title>Complete genome of Marinobacter psychrophilus strain 20041T isolated from sea-ice of the Canadian Basin.</title>
        <authorList>
            <person name="Song L."/>
            <person name="Ren L."/>
            <person name="Yu Y."/>
            <person name="Wang X."/>
        </authorList>
    </citation>
    <scope>NUCLEOTIDE SEQUENCE [LARGE SCALE GENOMIC DNA]</scope>
    <source>
        <strain evidence="6 7">20041</strain>
    </source>
</reference>
<dbReference type="InterPro" id="IPR035965">
    <property type="entry name" value="PAS-like_dom_sf"/>
</dbReference>
<dbReference type="SUPFAM" id="SSF52540">
    <property type="entry name" value="P-loop containing nucleoside triphosphate hydrolases"/>
    <property type="match status" value="1"/>
</dbReference>
<dbReference type="InterPro" id="IPR058031">
    <property type="entry name" value="AAA_lid_NorR"/>
</dbReference>
<dbReference type="InterPro" id="IPR012704">
    <property type="entry name" value="Sig_transdc_resp-reg_PrpR"/>
</dbReference>
<dbReference type="SUPFAM" id="SSF159800">
    <property type="entry name" value="PrpR receptor domain-like"/>
    <property type="match status" value="1"/>
</dbReference>
<dbReference type="GO" id="GO:0005524">
    <property type="term" value="F:ATP binding"/>
    <property type="evidence" value="ECO:0007669"/>
    <property type="project" value="UniProtKB-KW"/>
</dbReference>
<dbReference type="Proteomes" id="UP000036406">
    <property type="component" value="Chromosome"/>
</dbReference>
<dbReference type="Gene3D" id="3.40.50.2300">
    <property type="match status" value="1"/>
</dbReference>
<dbReference type="Gene3D" id="1.10.8.60">
    <property type="match status" value="1"/>
</dbReference>
<keyword evidence="7" id="KW-1185">Reference proteome</keyword>
<dbReference type="SUPFAM" id="SSF55785">
    <property type="entry name" value="PYP-like sensor domain (PAS domain)"/>
    <property type="match status" value="1"/>
</dbReference>
<dbReference type="InterPro" id="IPR009057">
    <property type="entry name" value="Homeodomain-like_sf"/>
</dbReference>
<accession>A0A0H4I5L4</accession>
<dbReference type="Gene3D" id="3.30.450.20">
    <property type="entry name" value="PAS domain"/>
    <property type="match status" value="1"/>
</dbReference>
<dbReference type="InterPro" id="IPR027417">
    <property type="entry name" value="P-loop_NTPase"/>
</dbReference>
<keyword evidence="4" id="KW-0804">Transcription</keyword>
<dbReference type="Gene3D" id="3.40.50.300">
    <property type="entry name" value="P-loop containing nucleotide triphosphate hydrolases"/>
    <property type="match status" value="1"/>
</dbReference>
<dbReference type="Gene3D" id="1.10.10.60">
    <property type="entry name" value="Homeodomain-like"/>
    <property type="match status" value="1"/>
</dbReference>
<evidence type="ECO:0000256" key="4">
    <source>
        <dbReference type="ARBA" id="ARBA00023163"/>
    </source>
</evidence>
<sequence>MPRYEQQAEIRIVETSVDKLLETARAIEYEQEADILLCSGASAEFLRKKISTTILSFRMGEYDLIRALNLAKERGTKAGILTHQHTLKDLDELSSLFTVEVSQAVYTSLEDARQKVQTFVEQGYRVIIGSPTVVDLAEAAGAEGVFAINADAVRRTLDEALAICHSRSQETWKHQRIHSVLKHLNEGVIALDALGKVFSVNTSMNNLLKLIRPIAIGETAAEHFPDVDISKVLSTGTAIENRLSIRGSQRLAISVIPILEEGLVDGAILTCQEINEIQRAERRLRSQSRPSHFIAKYHFDLILGQDSRFKRAVQLAKLYAHSDSTVLITGESGTGKELFAQSIHNASYRQKMPFVAINCAAFPETLLESELFGYEDGAFTGTRKGGKPGLFEAAHNGTIFLDEIGDMPTHLQTRLLRVLQEREVLRLGASEPTPLNIRVIAATHQDLQKQIINKCFREDLYYRLNILRVSVPPLRERTSDINSLMMRISKNLAQGNVDQEKATNQVLKALTPQLVQHPWKGNIRELENLVERAHLVSQFPNQNHSTEALFPELFSDSFNQSFSSKKPKESLKASGKAAEIVHIQKVLDSHNGDLAKTAKALGISRSTLWRRLR</sequence>
<protein>
    <submittedName>
        <fullName evidence="6">Fis family transcriptional regulator</fullName>
    </submittedName>
</protein>
<dbReference type="NCBIfam" id="TIGR02329">
    <property type="entry name" value="propionate_PrpR"/>
    <property type="match status" value="1"/>
</dbReference>
<dbReference type="PATRIC" id="fig|330734.3.peg.2238"/>
<dbReference type="CDD" id="cd00009">
    <property type="entry name" value="AAA"/>
    <property type="match status" value="1"/>
</dbReference>
<dbReference type="GO" id="GO:0005737">
    <property type="term" value="C:cytoplasm"/>
    <property type="evidence" value="ECO:0007669"/>
    <property type="project" value="InterPro"/>
</dbReference>
<dbReference type="PANTHER" id="PTHR32071:SF81">
    <property type="entry name" value="PROPIONATE CATABOLISM OPERON REGULATORY PROTEIN"/>
    <property type="match status" value="1"/>
</dbReference>
<dbReference type="InterPro" id="IPR010524">
    <property type="entry name" value="Sig_transdc_resp-reg_PrpR_N"/>
</dbReference>
<feature type="domain" description="Sigma-54 factor interaction" evidence="5">
    <location>
        <begin position="302"/>
        <end position="535"/>
    </location>
</feature>
<keyword evidence="1" id="KW-0547">Nucleotide-binding</keyword>
<keyword evidence="2" id="KW-0067">ATP-binding</keyword>
<dbReference type="FunFam" id="3.40.50.300:FF:000006">
    <property type="entry name" value="DNA-binding transcriptional regulator NtrC"/>
    <property type="match status" value="1"/>
</dbReference>
<dbReference type="InterPro" id="IPR025662">
    <property type="entry name" value="Sigma_54_int_dom_ATP-bd_1"/>
</dbReference>